<dbReference type="CDD" id="cd01887">
    <property type="entry name" value="IF2_eIF5B"/>
    <property type="match status" value="1"/>
</dbReference>
<dbReference type="PROSITE" id="PS51722">
    <property type="entry name" value="G_TR_2"/>
    <property type="match status" value="1"/>
</dbReference>
<dbReference type="GO" id="GO:0005737">
    <property type="term" value="C:cytoplasm"/>
    <property type="evidence" value="ECO:0007669"/>
    <property type="project" value="TreeGrafter"/>
</dbReference>
<keyword evidence="5" id="KW-0342">GTP-binding</keyword>
<dbReference type="FunFam" id="3.40.50.300:FF:000019">
    <property type="entry name" value="Translation initiation factor IF-2"/>
    <property type="match status" value="1"/>
</dbReference>
<dbReference type="Gene3D" id="3.40.50.300">
    <property type="entry name" value="P-loop containing nucleotide triphosphate hydrolases"/>
    <property type="match status" value="1"/>
</dbReference>
<evidence type="ECO:0000256" key="6">
    <source>
        <dbReference type="ARBA" id="ARBA00025162"/>
    </source>
</evidence>
<dbReference type="Pfam" id="PF00009">
    <property type="entry name" value="GTP_EFTU"/>
    <property type="match status" value="1"/>
</dbReference>
<comment type="function">
    <text evidence="6">One of the essential components for the initiation of protein synthesis. Protects formylmethionyl-tRNA from spontaneous hydrolysis and promotes its binding to the 30S ribosomal subunits. Also involved in the hydrolysis of GTP during the formation of the 70S ribosomal complex.</text>
</comment>
<evidence type="ECO:0000256" key="2">
    <source>
        <dbReference type="ARBA" id="ARBA00022540"/>
    </source>
</evidence>
<dbReference type="Gene3D" id="2.40.30.10">
    <property type="entry name" value="Translation factors"/>
    <property type="match status" value="2"/>
</dbReference>
<dbReference type="Gene3D" id="3.40.50.10050">
    <property type="entry name" value="Translation initiation factor IF- 2, domain 3"/>
    <property type="match status" value="1"/>
</dbReference>
<dbReference type="SUPFAM" id="SSF52540">
    <property type="entry name" value="P-loop containing nucleoside triphosphate hydrolases"/>
    <property type="match status" value="1"/>
</dbReference>
<dbReference type="Pfam" id="PF22042">
    <property type="entry name" value="EF-G_D2"/>
    <property type="match status" value="1"/>
</dbReference>
<protein>
    <recommendedName>
        <fullName evidence="7">Translation initiation factor IF-2, chloroplastic</fullName>
    </recommendedName>
</protein>
<dbReference type="CDD" id="cd03702">
    <property type="entry name" value="IF2_mtIF2_II"/>
    <property type="match status" value="1"/>
</dbReference>
<dbReference type="InterPro" id="IPR009000">
    <property type="entry name" value="Transl_B-barrel_sf"/>
</dbReference>
<evidence type="ECO:0000256" key="4">
    <source>
        <dbReference type="ARBA" id="ARBA00022917"/>
    </source>
</evidence>
<keyword evidence="9" id="KW-0150">Chloroplast</keyword>
<evidence type="ECO:0000259" key="8">
    <source>
        <dbReference type="PROSITE" id="PS51722"/>
    </source>
</evidence>
<dbReference type="InterPro" id="IPR044145">
    <property type="entry name" value="IF2_II"/>
</dbReference>
<dbReference type="InterPro" id="IPR000795">
    <property type="entry name" value="T_Tr_GTP-bd_dom"/>
</dbReference>
<evidence type="ECO:0000313" key="9">
    <source>
        <dbReference type="EMBL" id="ARW63731.1"/>
    </source>
</evidence>
<dbReference type="InterPro" id="IPR027417">
    <property type="entry name" value="P-loop_NTPase"/>
</dbReference>
<dbReference type="InterPro" id="IPR005225">
    <property type="entry name" value="Small_GTP-bd"/>
</dbReference>
<geneLocation type="chloroplast" evidence="9"/>
<evidence type="ECO:0000256" key="1">
    <source>
        <dbReference type="ARBA" id="ARBA00007733"/>
    </source>
</evidence>
<dbReference type="InterPro" id="IPR000178">
    <property type="entry name" value="TF_IF2_bacterial-like"/>
</dbReference>
<dbReference type="InterPro" id="IPR023115">
    <property type="entry name" value="TIF_IF2_dom3"/>
</dbReference>
<dbReference type="PANTHER" id="PTHR43381">
    <property type="entry name" value="TRANSLATION INITIATION FACTOR IF-2-RELATED"/>
    <property type="match status" value="1"/>
</dbReference>
<accession>A0A1Z1MD72</accession>
<dbReference type="NCBIfam" id="TIGR00487">
    <property type="entry name" value="IF-2"/>
    <property type="match status" value="1"/>
</dbReference>
<keyword evidence="2 9" id="KW-0396">Initiation factor</keyword>
<dbReference type="CDD" id="cd03692">
    <property type="entry name" value="mtIF2_IVc"/>
    <property type="match status" value="1"/>
</dbReference>
<dbReference type="SUPFAM" id="SSF52156">
    <property type="entry name" value="Initiation factor IF2/eIF5b, domain 3"/>
    <property type="match status" value="1"/>
</dbReference>
<dbReference type="InterPro" id="IPR053905">
    <property type="entry name" value="EF-G-like_DII"/>
</dbReference>
<dbReference type="Pfam" id="PF11987">
    <property type="entry name" value="IF-2"/>
    <property type="match status" value="1"/>
</dbReference>
<keyword evidence="4" id="KW-0648">Protein biosynthesis</keyword>
<dbReference type="PANTHER" id="PTHR43381:SF5">
    <property type="entry name" value="TR-TYPE G DOMAIN-CONTAINING PROTEIN"/>
    <property type="match status" value="1"/>
</dbReference>
<evidence type="ECO:0000256" key="7">
    <source>
        <dbReference type="ARBA" id="ARBA00044105"/>
    </source>
</evidence>
<dbReference type="FunFam" id="2.40.30.10:FF:000008">
    <property type="entry name" value="Translation initiation factor IF-2"/>
    <property type="match status" value="1"/>
</dbReference>
<dbReference type="GO" id="GO:0003924">
    <property type="term" value="F:GTPase activity"/>
    <property type="evidence" value="ECO:0007669"/>
    <property type="project" value="InterPro"/>
</dbReference>
<dbReference type="NCBIfam" id="TIGR00231">
    <property type="entry name" value="small_GTP"/>
    <property type="match status" value="1"/>
</dbReference>
<dbReference type="Pfam" id="PF04760">
    <property type="entry name" value="IF2_N"/>
    <property type="match status" value="1"/>
</dbReference>
<comment type="similarity">
    <text evidence="1">Belongs to the TRAFAC class translation factor GTPase superfamily. Classic translation factor GTPase family. IF-2 subfamily.</text>
</comment>
<proteinExistence type="inferred from homology"/>
<evidence type="ECO:0000256" key="5">
    <source>
        <dbReference type="ARBA" id="ARBA00023134"/>
    </source>
</evidence>
<sequence length="751" mass="84057">MIYIFSEKLLSLKTKLNYILIDSFECSESTLELRSPKLIDDLHLITVKSMNNVLKNSFDNNVDNLHKLDKKYQQKSYSVDEINVKKIKNKTIKKKRVTSPVITTKSLLIDNQEDLLNQTSLNVPELRVRKLNNKNKKKNKGKINNLNIVNNEISDTNINKGQTLSNDSIGKTVIIPHSITVHDLSYVLKIPEAEIITYLFLNKSIAATVNHFLDIHIIKEVAEHYNFTVVSDKENIKTTNESNRKVTSSDGHIRSPIITILGHVDHGKTTLLDTILETNLVHNEFGGITQSMSAYEMSWTYQSHNYDLIFLDTPGHESFKAIRLRGAKITDIALLIISVDDGLKPQTVEAINYIKQFNIACIVVITKVDKSDQNIEFILNDLSTHGIVTEEWGGSIPLVQVSAIYNRNIDTLLSKICMLSSVKNFTANIDQLAVGTIIDSYLDKKQGPVASILVRDGILKVGNVIASGNIYGKVKRVISLSSEPVSVASPSSIVQVLGFSIVPMAGLDFKVFYNEKQAKEFCLNAPDISNNTSFSKTLSSRIVQNYGQNLQNIKLIIKADTQGSLEAIIDLLSTISQQKVQLSIISASFTTVSNSDFDLASTTGASIIAFNVDLTSDINNSIKKYNIIFKNFNVIYDLFEFVKTSMLNLVEPEYDRVFIGRAIVKTIFNINKGCVAGCYVSEGKLIKSSYLCVYRKQQLIYEGLLNSLKRLKNDVNEVSLGNECGVMCDYDLWKEDDSISAYQLIPKQKIL</sequence>
<reference evidence="9" key="1">
    <citation type="journal article" date="2017" name="J. Phycol.">
        <title>Analysis of chloroplast genomes and a supermatrix inform reclassification of the Rhodomelaceae (Rhodophyta).</title>
        <authorList>
            <person name="Diaz-Tapia P."/>
            <person name="Maggs C.A."/>
            <person name="West J.A."/>
            <person name="Verbruggen H."/>
        </authorList>
    </citation>
    <scope>NUCLEOTIDE SEQUENCE</scope>
    <source>
        <strain evidence="9">PD620</strain>
    </source>
</reference>
<keyword evidence="3" id="KW-0547">Nucleotide-binding</keyword>
<dbReference type="PRINTS" id="PR00315">
    <property type="entry name" value="ELONGATNFCT"/>
</dbReference>
<keyword evidence="9" id="KW-0934">Plastid</keyword>
<dbReference type="InterPro" id="IPR036925">
    <property type="entry name" value="TIF_IF2_dom3_sf"/>
</dbReference>
<dbReference type="GO" id="GO:0003743">
    <property type="term" value="F:translation initiation factor activity"/>
    <property type="evidence" value="ECO:0007669"/>
    <property type="project" value="UniProtKB-KW"/>
</dbReference>
<feature type="domain" description="Tr-type G" evidence="8">
    <location>
        <begin position="253"/>
        <end position="425"/>
    </location>
</feature>
<dbReference type="InterPro" id="IPR015760">
    <property type="entry name" value="TIF_IF2"/>
</dbReference>
<dbReference type="FunFam" id="3.40.50.10050:FF:000001">
    <property type="entry name" value="Translation initiation factor IF-2"/>
    <property type="match status" value="1"/>
</dbReference>
<dbReference type="InterPro" id="IPR006847">
    <property type="entry name" value="IF2_N"/>
</dbReference>
<dbReference type="AlphaFoldDB" id="A0A1Z1MD72"/>
<organism evidence="9">
    <name type="scientific">Chondria sp.</name>
    <name type="common">in: red algae</name>
    <dbReference type="NCBI Taxonomy" id="1982705"/>
    <lineage>
        <taxon>Eukaryota</taxon>
        <taxon>Rhodophyta</taxon>
        <taxon>Florideophyceae</taxon>
        <taxon>Rhodymeniophycidae</taxon>
        <taxon>Ceramiales</taxon>
        <taxon>Rhodomelaceae</taxon>
        <taxon>Chondrieae</taxon>
        <taxon>Chondria</taxon>
    </lineage>
</organism>
<gene>
    <name evidence="9" type="primary">infB</name>
</gene>
<dbReference type="PROSITE" id="PS01176">
    <property type="entry name" value="IF2"/>
    <property type="match status" value="1"/>
</dbReference>
<evidence type="ECO:0000256" key="3">
    <source>
        <dbReference type="ARBA" id="ARBA00022741"/>
    </source>
</evidence>
<dbReference type="GO" id="GO:0005525">
    <property type="term" value="F:GTP binding"/>
    <property type="evidence" value="ECO:0007669"/>
    <property type="project" value="UniProtKB-KW"/>
</dbReference>
<dbReference type="EMBL" id="MF101429">
    <property type="protein sequence ID" value="ARW63731.1"/>
    <property type="molecule type" value="Genomic_DNA"/>
</dbReference>
<dbReference type="SUPFAM" id="SSF50447">
    <property type="entry name" value="Translation proteins"/>
    <property type="match status" value="2"/>
</dbReference>
<name>A0A1Z1MD72_9FLOR</name>